<evidence type="ECO:0000256" key="3">
    <source>
        <dbReference type="ARBA" id="ARBA00022741"/>
    </source>
</evidence>
<dbReference type="InterPro" id="IPR050319">
    <property type="entry name" value="ABC_transp_ATP-bind"/>
</dbReference>
<comment type="similarity">
    <text evidence="1">Belongs to the ABC transporter superfamily.</text>
</comment>
<dbReference type="GO" id="GO:0005524">
    <property type="term" value="F:ATP binding"/>
    <property type="evidence" value="ECO:0007669"/>
    <property type="project" value="UniProtKB-KW"/>
</dbReference>
<dbReference type="PROSITE" id="PS50893">
    <property type="entry name" value="ABC_TRANSPORTER_2"/>
    <property type="match status" value="2"/>
</dbReference>
<dbReference type="PROSITE" id="PS00211">
    <property type="entry name" value="ABC_TRANSPORTER_1"/>
    <property type="match status" value="2"/>
</dbReference>
<dbReference type="InterPro" id="IPR027417">
    <property type="entry name" value="P-loop_NTPase"/>
</dbReference>
<dbReference type="InterPro" id="IPR017871">
    <property type="entry name" value="ABC_transporter-like_CS"/>
</dbReference>
<feature type="region of interest" description="Disordered" evidence="5">
    <location>
        <begin position="350"/>
        <end position="369"/>
    </location>
</feature>
<keyword evidence="8" id="KW-1185">Reference proteome</keyword>
<keyword evidence="4 7" id="KW-0067">ATP-binding</keyword>
<evidence type="ECO:0000256" key="5">
    <source>
        <dbReference type="SAM" id="MobiDB-lite"/>
    </source>
</evidence>
<reference evidence="8" key="1">
    <citation type="journal article" date="2019" name="Int. J. Syst. Evol. Microbiol.">
        <title>The Global Catalogue of Microorganisms (GCM) 10K type strain sequencing project: providing services to taxonomists for standard genome sequencing and annotation.</title>
        <authorList>
            <consortium name="The Broad Institute Genomics Platform"/>
            <consortium name="The Broad Institute Genome Sequencing Center for Infectious Disease"/>
            <person name="Wu L."/>
            <person name="Ma J."/>
        </authorList>
    </citation>
    <scope>NUCLEOTIDE SEQUENCE [LARGE SCALE GENOMIC DNA]</scope>
    <source>
        <strain evidence="8">JCM 4866</strain>
    </source>
</reference>
<feature type="domain" description="ABC transporter" evidence="6">
    <location>
        <begin position="18"/>
        <end position="258"/>
    </location>
</feature>
<evidence type="ECO:0000313" key="7">
    <source>
        <dbReference type="EMBL" id="GGX05890.1"/>
    </source>
</evidence>
<feature type="compositionally biased region" description="Low complexity" evidence="5">
    <location>
        <begin position="234"/>
        <end position="245"/>
    </location>
</feature>
<dbReference type="InterPro" id="IPR003593">
    <property type="entry name" value="AAA+_ATPase"/>
</dbReference>
<dbReference type="EMBL" id="BMWC01000005">
    <property type="protein sequence ID" value="GGX05890.1"/>
    <property type="molecule type" value="Genomic_DNA"/>
</dbReference>
<dbReference type="Gene3D" id="3.40.50.300">
    <property type="entry name" value="P-loop containing nucleotide triphosphate hydrolases"/>
    <property type="match status" value="2"/>
</dbReference>
<dbReference type="PANTHER" id="PTHR43776:SF7">
    <property type="entry name" value="D,D-DIPEPTIDE TRANSPORT ATP-BINDING PROTEIN DDPF-RELATED"/>
    <property type="match status" value="1"/>
</dbReference>
<organism evidence="7 8">
    <name type="scientific">Streptomyces lomondensis</name>
    <dbReference type="NCBI Taxonomy" id="68229"/>
    <lineage>
        <taxon>Bacteria</taxon>
        <taxon>Bacillati</taxon>
        <taxon>Actinomycetota</taxon>
        <taxon>Actinomycetes</taxon>
        <taxon>Kitasatosporales</taxon>
        <taxon>Streptomycetaceae</taxon>
        <taxon>Streptomyces</taxon>
    </lineage>
</organism>
<keyword evidence="3" id="KW-0547">Nucleotide-binding</keyword>
<evidence type="ECO:0000259" key="6">
    <source>
        <dbReference type="PROSITE" id="PS50893"/>
    </source>
</evidence>
<dbReference type="SUPFAM" id="SSF52540">
    <property type="entry name" value="P-loop containing nucleoside triphosphate hydrolases"/>
    <property type="match status" value="2"/>
</dbReference>
<gene>
    <name evidence="7" type="ORF">GCM10010383_39890</name>
</gene>
<comment type="caution">
    <text evidence="7">The sequence shown here is derived from an EMBL/GenBank/DDBJ whole genome shotgun (WGS) entry which is preliminary data.</text>
</comment>
<keyword evidence="2" id="KW-0813">Transport</keyword>
<evidence type="ECO:0000256" key="1">
    <source>
        <dbReference type="ARBA" id="ARBA00005417"/>
    </source>
</evidence>
<evidence type="ECO:0000256" key="2">
    <source>
        <dbReference type="ARBA" id="ARBA00022448"/>
    </source>
</evidence>
<protein>
    <submittedName>
        <fullName evidence="7">ABC transporter ATP-binding protein</fullName>
    </submittedName>
</protein>
<feature type="compositionally biased region" description="Polar residues" evidence="5">
    <location>
        <begin position="526"/>
        <end position="536"/>
    </location>
</feature>
<dbReference type="Pfam" id="PF00005">
    <property type="entry name" value="ABC_tran"/>
    <property type="match status" value="2"/>
</dbReference>
<feature type="region of interest" description="Disordered" evidence="5">
    <location>
        <begin position="515"/>
        <end position="536"/>
    </location>
</feature>
<evidence type="ECO:0000256" key="4">
    <source>
        <dbReference type="ARBA" id="ARBA00022840"/>
    </source>
</evidence>
<name>A0ABQ2X9N1_9ACTN</name>
<dbReference type="PANTHER" id="PTHR43776">
    <property type="entry name" value="TRANSPORT ATP-BINDING PROTEIN"/>
    <property type="match status" value="1"/>
</dbReference>
<accession>A0ABQ2X9N1</accession>
<feature type="region of interest" description="Disordered" evidence="5">
    <location>
        <begin position="232"/>
        <end position="268"/>
    </location>
</feature>
<sequence>MNQHWTSQSDVAPGEHAVRIHGLTVSAPGGRLLLDGAGLELAPGRVTAVVGPSGCGKTTLLRAVTGALPPGTERTAGTVTVLGQDPLTLPAPALRALRRDRLAYVAQDPGSALNPRMKVRRLLAEVAADTSPEAILGQLDEVRLPTGDGLPDRRIGALSGGQQRRVALARALARRPAVLLLDEPTAGLDPVLRDEIAGLLRHLAERHRIAVALSCHDTDLVTRLADDIVDLTGTTPRPAARTRPASDGPASSAVPDTGEGSHGRPVAGEQPALVRPAVDEAAAPGSPPLLTATGLQAAHTHRGRRVPVLHGIDLGLAAGSSLGVVGVSGSGKTTLLRALVGLHRPTAGTVSLNGTPLAPGASRRSRDQRRRLQLVPQDPLGTLNPGRTVGAALRRPLLLHRRTGRAGAPARVRELLEQVGLPATAADRYPHELSGGQRQRVAIARALAADPDVLFCDEVTSALDAETAVAVMDLLTELRDRRGLALVLVSHDLRLVADRTDELIVMSEGRVAEAGPTRRLLGSPEGLTSPSAAGVE</sequence>
<dbReference type="Proteomes" id="UP000617743">
    <property type="component" value="Unassembled WGS sequence"/>
</dbReference>
<dbReference type="SMART" id="SM00382">
    <property type="entry name" value="AAA"/>
    <property type="match status" value="2"/>
</dbReference>
<dbReference type="CDD" id="cd03257">
    <property type="entry name" value="ABC_NikE_OppD_transporters"/>
    <property type="match status" value="1"/>
</dbReference>
<evidence type="ECO:0000313" key="8">
    <source>
        <dbReference type="Proteomes" id="UP000617743"/>
    </source>
</evidence>
<dbReference type="InterPro" id="IPR003439">
    <property type="entry name" value="ABC_transporter-like_ATP-bd"/>
</dbReference>
<feature type="domain" description="ABC transporter" evidence="6">
    <location>
        <begin position="290"/>
        <end position="533"/>
    </location>
</feature>
<proteinExistence type="inferred from homology"/>